<dbReference type="AlphaFoldDB" id="A0A446B6K0"/>
<reference evidence="2 3" key="1">
    <citation type="submission" date="2018-04" db="EMBL/GenBank/DDBJ databases">
        <authorList>
            <person name="Huttner S."/>
            <person name="Dainat J."/>
        </authorList>
    </citation>
    <scope>NUCLEOTIDE SEQUENCE [LARGE SCALE GENOMIC DNA]</scope>
</reference>
<protein>
    <submittedName>
        <fullName evidence="2">F470b0a0-8402-4c8f-a2cb-5a91ef011d9d</fullName>
    </submittedName>
</protein>
<feature type="chain" id="PRO_5019362504" evidence="1">
    <location>
        <begin position="19"/>
        <end position="174"/>
    </location>
</feature>
<organism evidence="2 3">
    <name type="scientific">Thermothielavioides terrestris</name>
    <dbReference type="NCBI Taxonomy" id="2587410"/>
    <lineage>
        <taxon>Eukaryota</taxon>
        <taxon>Fungi</taxon>
        <taxon>Dikarya</taxon>
        <taxon>Ascomycota</taxon>
        <taxon>Pezizomycotina</taxon>
        <taxon>Sordariomycetes</taxon>
        <taxon>Sordariomycetidae</taxon>
        <taxon>Sordariales</taxon>
        <taxon>Chaetomiaceae</taxon>
        <taxon>Thermothielavioides</taxon>
    </lineage>
</organism>
<evidence type="ECO:0000313" key="3">
    <source>
        <dbReference type="Proteomes" id="UP000289323"/>
    </source>
</evidence>
<evidence type="ECO:0000313" key="2">
    <source>
        <dbReference type="EMBL" id="SPQ18150.1"/>
    </source>
</evidence>
<accession>A0A446B6K0</accession>
<proteinExistence type="predicted"/>
<keyword evidence="1" id="KW-0732">Signal</keyword>
<sequence>MKLHAILALAAAAHLGAALPTYTIPLAMSKALAENEDCTLPEGFEVQNFQIWTPAPGNNRTSVINFGYRDNSTSIVTACHFNQTSVNVGPAGLTPRYACDNKIVEFIWQNGTLTLVEKACPQSNMPRGFEAAGAVTPDLTCSASAKNSTVGEGKFCVSRTDLVANFTSLEPTPN</sequence>
<evidence type="ECO:0000256" key="1">
    <source>
        <dbReference type="SAM" id="SignalP"/>
    </source>
</evidence>
<dbReference type="EMBL" id="OUUZ01000001">
    <property type="protein sequence ID" value="SPQ18150.1"/>
    <property type="molecule type" value="Genomic_DNA"/>
</dbReference>
<feature type="signal peptide" evidence="1">
    <location>
        <begin position="1"/>
        <end position="18"/>
    </location>
</feature>
<gene>
    <name evidence="2" type="ORF">TT172_LOCUS569</name>
</gene>
<dbReference type="Proteomes" id="UP000289323">
    <property type="component" value="Unassembled WGS sequence"/>
</dbReference>
<name>A0A446B6K0_9PEZI</name>